<evidence type="ECO:0000313" key="2">
    <source>
        <dbReference type="EMBL" id="GGF53646.1"/>
    </source>
</evidence>
<dbReference type="Pfam" id="PF04230">
    <property type="entry name" value="PS_pyruv_trans"/>
    <property type="match status" value="1"/>
</dbReference>
<protein>
    <recommendedName>
        <fullName evidence="1">Polysaccharide pyruvyl transferase domain-containing protein</fullName>
    </recommendedName>
</protein>
<evidence type="ECO:0000313" key="3">
    <source>
        <dbReference type="Proteomes" id="UP000605670"/>
    </source>
</evidence>
<feature type="domain" description="Polysaccharide pyruvyl transferase" evidence="1">
    <location>
        <begin position="96"/>
        <end position="226"/>
    </location>
</feature>
<dbReference type="Proteomes" id="UP000605670">
    <property type="component" value="Unassembled WGS sequence"/>
</dbReference>
<reference evidence="2" key="2">
    <citation type="submission" date="2020-09" db="EMBL/GenBank/DDBJ databases">
        <authorList>
            <person name="Sun Q."/>
            <person name="Zhou Y."/>
        </authorList>
    </citation>
    <scope>NUCLEOTIDE SEQUENCE</scope>
    <source>
        <strain evidence="2">CGMCC 1.12160</strain>
    </source>
</reference>
<proteinExistence type="predicted"/>
<comment type="caution">
    <text evidence="2">The sequence shown here is derived from an EMBL/GenBank/DDBJ whole genome shotgun (WGS) entry which is preliminary data.</text>
</comment>
<dbReference type="InterPro" id="IPR007345">
    <property type="entry name" value="Polysacch_pyruvyl_Trfase"/>
</dbReference>
<accession>A0A917BQD6</accession>
<reference evidence="2" key="1">
    <citation type="journal article" date="2014" name="Int. J. Syst. Evol. Microbiol.">
        <title>Complete genome sequence of Corynebacterium casei LMG S-19264T (=DSM 44701T), isolated from a smear-ripened cheese.</title>
        <authorList>
            <consortium name="US DOE Joint Genome Institute (JGI-PGF)"/>
            <person name="Walter F."/>
            <person name="Albersmeier A."/>
            <person name="Kalinowski J."/>
            <person name="Ruckert C."/>
        </authorList>
    </citation>
    <scope>NUCLEOTIDE SEQUENCE</scope>
    <source>
        <strain evidence="2">CGMCC 1.12160</strain>
    </source>
</reference>
<sequence>MTLQRRVRHALYYGNRPRRLARRFHRYSSAVLTPANYPRARVVNAYWFDQFLNFGDALTPMLLARAGYVPRLAPLKDAQFLGVGSILEMAPTGYSGSVWGSGLLYGEAIALPHATWLAVRGALTRDLVGAPSVTALGDPGLLASTVVVAGRPSRSLGIVPHHAHRSLPIWGEIQRRVPGSVVIDPAQRPSRVFRQISACSTVLTTSLHGLITADSYGIPAMWLTVDEIPLRGGSFKFDDYESSLNLRTVRRAKAGAAEDVLGQVRAGASSPAAEVVSSLQSGLLKAVSALTDFRSMSPVRSY</sequence>
<evidence type="ECO:0000259" key="1">
    <source>
        <dbReference type="Pfam" id="PF04230"/>
    </source>
</evidence>
<organism evidence="2 3">
    <name type="scientific">Ornithinimicrobium tianjinense</name>
    <dbReference type="NCBI Taxonomy" id="1195761"/>
    <lineage>
        <taxon>Bacteria</taxon>
        <taxon>Bacillati</taxon>
        <taxon>Actinomycetota</taxon>
        <taxon>Actinomycetes</taxon>
        <taxon>Micrococcales</taxon>
        <taxon>Ornithinimicrobiaceae</taxon>
        <taxon>Ornithinimicrobium</taxon>
    </lineage>
</organism>
<keyword evidence="3" id="KW-1185">Reference proteome</keyword>
<name>A0A917BQD6_9MICO</name>
<dbReference type="EMBL" id="BMEM01000003">
    <property type="protein sequence ID" value="GGF53646.1"/>
    <property type="molecule type" value="Genomic_DNA"/>
</dbReference>
<dbReference type="AlphaFoldDB" id="A0A917BQD6"/>
<gene>
    <name evidence="2" type="ORF">GCM10011366_21850</name>
</gene>